<evidence type="ECO:0000313" key="2">
    <source>
        <dbReference type="EMBL" id="KAK9986709.1"/>
    </source>
</evidence>
<dbReference type="InterPro" id="IPR021827">
    <property type="entry name" value="Nup186/Nup192/Nup205"/>
</dbReference>
<feature type="compositionally biased region" description="Acidic residues" evidence="1">
    <location>
        <begin position="242"/>
        <end position="259"/>
    </location>
</feature>
<dbReference type="GO" id="GO:0005643">
    <property type="term" value="C:nuclear pore"/>
    <property type="evidence" value="ECO:0007669"/>
    <property type="project" value="InterPro"/>
</dbReference>
<protein>
    <submittedName>
        <fullName evidence="2">Uncharacterized protein</fullName>
    </submittedName>
</protein>
<feature type="compositionally biased region" description="Basic and acidic residues" evidence="1">
    <location>
        <begin position="216"/>
        <end position="225"/>
    </location>
</feature>
<feature type="compositionally biased region" description="Polar residues" evidence="1">
    <location>
        <begin position="375"/>
        <end position="388"/>
    </location>
</feature>
<dbReference type="EMBL" id="JAZDWU010000011">
    <property type="protein sequence ID" value="KAK9986709.1"/>
    <property type="molecule type" value="Genomic_DNA"/>
</dbReference>
<reference evidence="2 3" key="1">
    <citation type="submission" date="2024-01" db="EMBL/GenBank/DDBJ databases">
        <title>A telomere-to-telomere, gap-free genome of sweet tea (Lithocarpus litseifolius).</title>
        <authorList>
            <person name="Zhou J."/>
        </authorList>
    </citation>
    <scope>NUCLEOTIDE SEQUENCE [LARGE SCALE GENOMIC DNA]</scope>
    <source>
        <strain evidence="2">Zhou-2022a</strain>
        <tissue evidence="2">Leaf</tissue>
    </source>
</reference>
<feature type="region of interest" description="Disordered" evidence="1">
    <location>
        <begin position="1"/>
        <end position="66"/>
    </location>
</feature>
<feature type="region of interest" description="Disordered" evidence="1">
    <location>
        <begin position="99"/>
        <end position="259"/>
    </location>
</feature>
<feature type="region of interest" description="Disordered" evidence="1">
    <location>
        <begin position="375"/>
        <end position="399"/>
    </location>
</feature>
<keyword evidence="3" id="KW-1185">Reference proteome</keyword>
<dbReference type="AlphaFoldDB" id="A0AAW2BL40"/>
<dbReference type="PANTHER" id="PTHR31344">
    <property type="entry name" value="NUCLEAR PORE COMPLEX PROTEIN NUP205"/>
    <property type="match status" value="1"/>
</dbReference>
<proteinExistence type="predicted"/>
<feature type="compositionally biased region" description="Basic and acidic residues" evidence="1">
    <location>
        <begin position="99"/>
        <end position="131"/>
    </location>
</feature>
<evidence type="ECO:0000313" key="3">
    <source>
        <dbReference type="Proteomes" id="UP001459277"/>
    </source>
</evidence>
<name>A0AAW2BL40_9ROSI</name>
<organism evidence="2 3">
    <name type="scientific">Lithocarpus litseifolius</name>
    <dbReference type="NCBI Taxonomy" id="425828"/>
    <lineage>
        <taxon>Eukaryota</taxon>
        <taxon>Viridiplantae</taxon>
        <taxon>Streptophyta</taxon>
        <taxon>Embryophyta</taxon>
        <taxon>Tracheophyta</taxon>
        <taxon>Spermatophyta</taxon>
        <taxon>Magnoliopsida</taxon>
        <taxon>eudicotyledons</taxon>
        <taxon>Gunneridae</taxon>
        <taxon>Pentapetalae</taxon>
        <taxon>rosids</taxon>
        <taxon>fabids</taxon>
        <taxon>Fagales</taxon>
        <taxon>Fagaceae</taxon>
        <taxon>Lithocarpus</taxon>
    </lineage>
</organism>
<evidence type="ECO:0000256" key="1">
    <source>
        <dbReference type="SAM" id="MobiDB-lite"/>
    </source>
</evidence>
<feature type="compositionally biased region" description="Polar residues" evidence="1">
    <location>
        <begin position="232"/>
        <end position="241"/>
    </location>
</feature>
<gene>
    <name evidence="2" type="ORF">SO802_031660</name>
</gene>
<feature type="compositionally biased region" description="Basic and acidic residues" evidence="1">
    <location>
        <begin position="144"/>
        <end position="164"/>
    </location>
</feature>
<comment type="caution">
    <text evidence="2">The sequence shown here is derived from an EMBL/GenBank/DDBJ whole genome shotgun (WGS) entry which is preliminary data.</text>
</comment>
<feature type="compositionally biased region" description="Polar residues" evidence="1">
    <location>
        <begin position="45"/>
        <end position="65"/>
    </location>
</feature>
<accession>A0AAW2BL40</accession>
<feature type="region of interest" description="Disordered" evidence="1">
    <location>
        <begin position="594"/>
        <end position="614"/>
    </location>
</feature>
<dbReference type="PANTHER" id="PTHR31344:SF11">
    <property type="entry name" value="NUCLEOLAR PROTEIN GAR2-LIKE PROTEIN"/>
    <property type="match status" value="1"/>
</dbReference>
<sequence>MKEIDKKKISNNNQTKRSGRTDRRDHKLHQANVSKNLKAKETRSKASSPTAQSSISVSDSNTGTEPSEVYKNMVIHYVDDVNRFEAAPQDLKANAMIAKENKDDVLDNHSTDLETESSKGKEEVSDSETIKDSVSSQGDSLTADDDKVERPSSVKNNSLEDRQRNKPQSNAIHNTPKKSIGSIKGPSRVVARSSSKADSQNMKFPSKPSSESSGGVDDKPVKEVQEVDDLDGTSNGAQSFGSDDETIDAEESDEHEDEAALEQKIEEMETRIEKLEEELREVAALEISLYSVVPEHGSSAHKAHTPARRLSRIYIHACKNWTLDKRATIAKNTVSGLVLIAKSCGNDVPRLTFWMSNTVVLREIISLAFGSSCQSSSMTRHTESNGSGKRSDGKSPILKWKGSSVSKQANGFMRFVADWQETGTFMAALEKVESWIFSRVVESVWWQALTPCMQSPSENMSTNKNGGRLLGPALGGQQQGSFSINLWKKAFQDAFQRLCPVRAGGHECGCLPVLARMVMEQCVARLDVAMFNAILRESAHEIPTDPISDPIVDSKVLPIPAGDLSFGSGAQLKNSIGNWSRWLTDMFGIDADDSLKEDQHGSEDDDGRGGDSEPKSFLLLNDLSDLLMLPKDMLMDRTIRQEVCPSISLPLIKRIVCNFTPDEFCPDPVPGAVLEALNAESIVERRLSGEYSARSFPYTVAPVVYNPPSSADMAEKVAEAGEISALARNVSVVQRKGYTSDEELEELDSPLTSIIDKMPSSPMIAANGNGKHKEHASNTGTNARINGLVGQSKPSKPIVPKNEIMGKKIFKNPSIVERRLSGEYSARSFPYTVAPVVYNPPSSADMAEKVAEAGEISALARNVSIVQRKGYTSDEELEELDSPLTSIIDKMPSSPMIYWYKCKEQLLECVDKLKEIQSLAVDQMKSIKKMQVICKSLRLARYEQKIPTKEGGGQGATKERNLALYEEEKLTKESNGQCKLEDKKAMVAPQNQIIPPSHNSSMQQLLNRVKDSFAVPKSLPPLRVSSHKILASPRSDQVCEKQLGKIDLICNNNFKIKPLRTRADFKGEECRRGGCWFIPNNIGSCYSSIWGVSLSLPLALELKGTPIHQGEELVLVKQPKHSSPNEGIWSPLSKSIASFKSSAVFQAAPTWYLTTFSTAPFTSYNKDIETL</sequence>
<feature type="compositionally biased region" description="Polar residues" evidence="1">
    <location>
        <begin position="192"/>
        <end position="213"/>
    </location>
</feature>
<dbReference type="Proteomes" id="UP001459277">
    <property type="component" value="Unassembled WGS sequence"/>
</dbReference>